<evidence type="ECO:0000256" key="6">
    <source>
        <dbReference type="SAM" id="MobiDB-lite"/>
    </source>
</evidence>
<feature type="compositionally biased region" description="Basic and acidic residues" evidence="6">
    <location>
        <begin position="1"/>
        <end position="11"/>
    </location>
</feature>
<dbReference type="PANTHER" id="PTHR14211:SF7">
    <property type="entry name" value="RIBOSOME BIOGENESIS PROTEIN NOP53"/>
    <property type="match status" value="1"/>
</dbReference>
<feature type="compositionally biased region" description="Basic and acidic residues" evidence="6">
    <location>
        <begin position="251"/>
        <end position="260"/>
    </location>
</feature>
<feature type="compositionally biased region" description="Basic and acidic residues" evidence="6">
    <location>
        <begin position="436"/>
        <end position="447"/>
    </location>
</feature>
<dbReference type="GO" id="GO:0000027">
    <property type="term" value="P:ribosomal large subunit assembly"/>
    <property type="evidence" value="ECO:0007669"/>
    <property type="project" value="UniProtKB-UniRule"/>
</dbReference>
<evidence type="ECO:0000313" key="7">
    <source>
        <dbReference type="EMBL" id="WFD04050.1"/>
    </source>
</evidence>
<dbReference type="Pfam" id="PF07767">
    <property type="entry name" value="Nop53"/>
    <property type="match status" value="1"/>
</dbReference>
<keyword evidence="8" id="KW-1185">Reference proteome</keyword>
<sequence>MAKIEEMDHTGRGRPAQYKQPSRKGKKSWRKNIDLSSTEAALEDIREQERTLGTPAHTQTNDQLFVEDRRGQETQLARQAREKRKLKSQEILEARSAVPAIQQRARSAFQLDTQTPAGKANAAGLPEKVKRRLRILASRPHEGEQGQSELGSAGKLQSDAAVAEKHDLWADEPPKQVDEWASITVSQPVHVRRKLTQRPRSMSHEPNAAAKAAPAIAKPHAGTSYNPDYDAHEALLQEAVNNAAAEEEEDQQTKRLRDQWHNVVQEPSGETPMTMPIDEPTEQDDEEENDEGDDMRTKMPGRKSAAQRRREARAKEQQLQAEQRRRQRQQRAAMSELPAHLKALRQRAQARQALVDARRARKLERMQTQGIAGFRVGKHVVPKQRLDVQTGDELSESLRQLKPEGNLFWDRFQNLQARGLVEARRPVMPSRKYKKKEYDRHSFKRDD</sequence>
<comment type="function">
    <text evidence="5">May play a role in ribosome biogenesis.</text>
</comment>
<dbReference type="GO" id="GO:0005654">
    <property type="term" value="C:nucleoplasm"/>
    <property type="evidence" value="ECO:0007669"/>
    <property type="project" value="UniProtKB-SubCell"/>
</dbReference>
<comment type="subcellular location">
    <subcellularLocation>
        <location evidence="5">Nucleus</location>
        <location evidence="5">Nucleolus</location>
    </subcellularLocation>
    <subcellularLocation>
        <location evidence="5">Nucleus</location>
        <location evidence="5">Nucleoplasm</location>
    </subcellularLocation>
</comment>
<dbReference type="AlphaFoldDB" id="A0AAF0E2H9"/>
<organism evidence="7 8">
    <name type="scientific">Malassezia obtusa</name>
    <dbReference type="NCBI Taxonomy" id="76774"/>
    <lineage>
        <taxon>Eukaryota</taxon>
        <taxon>Fungi</taxon>
        <taxon>Dikarya</taxon>
        <taxon>Basidiomycota</taxon>
        <taxon>Ustilaginomycotina</taxon>
        <taxon>Malasseziomycetes</taxon>
        <taxon>Malasseziales</taxon>
        <taxon>Malasseziaceae</taxon>
        <taxon>Malassezia</taxon>
    </lineage>
</organism>
<dbReference type="GO" id="GO:0006364">
    <property type="term" value="P:rRNA processing"/>
    <property type="evidence" value="ECO:0007669"/>
    <property type="project" value="TreeGrafter"/>
</dbReference>
<proteinExistence type="inferred from homology"/>
<feature type="region of interest" description="Disordered" evidence="6">
    <location>
        <begin position="426"/>
        <end position="447"/>
    </location>
</feature>
<reference evidence="7" key="1">
    <citation type="submission" date="2023-03" db="EMBL/GenBank/DDBJ databases">
        <title>Mating type loci evolution in Malassezia.</title>
        <authorList>
            <person name="Coelho M.A."/>
        </authorList>
    </citation>
    <scope>NUCLEOTIDE SEQUENCE</scope>
    <source>
        <strain evidence="7">CBS 7876</strain>
    </source>
</reference>
<feature type="compositionally biased region" description="Basic and acidic residues" evidence="6">
    <location>
        <begin position="162"/>
        <end position="178"/>
    </location>
</feature>
<feature type="region of interest" description="Disordered" evidence="6">
    <location>
        <begin position="1"/>
        <end position="40"/>
    </location>
</feature>
<name>A0AAF0E2H9_9BASI</name>
<feature type="compositionally biased region" description="Basic residues" evidence="6">
    <location>
        <begin position="299"/>
        <end position="312"/>
    </location>
</feature>
<feature type="compositionally biased region" description="Low complexity" evidence="6">
    <location>
        <begin position="208"/>
        <end position="221"/>
    </location>
</feature>
<evidence type="ECO:0000256" key="4">
    <source>
        <dbReference type="ARBA" id="ARBA00023242"/>
    </source>
</evidence>
<dbReference type="Proteomes" id="UP001214603">
    <property type="component" value="Chromosome 6"/>
</dbReference>
<dbReference type="EMBL" id="CP119939">
    <property type="protein sequence ID" value="WFD04050.1"/>
    <property type="molecule type" value="Genomic_DNA"/>
</dbReference>
<accession>A0AAF0E2H9</accession>
<dbReference type="PIRSF" id="PIRSF017302">
    <property type="entry name" value="Gltscr2"/>
    <property type="match status" value="1"/>
</dbReference>
<gene>
    <name evidence="7" type="ORF">MOBT1_002747</name>
</gene>
<dbReference type="GO" id="GO:0008097">
    <property type="term" value="F:5S rRNA binding"/>
    <property type="evidence" value="ECO:0007669"/>
    <property type="project" value="TreeGrafter"/>
</dbReference>
<dbReference type="GO" id="GO:0005730">
    <property type="term" value="C:nucleolus"/>
    <property type="evidence" value="ECO:0007669"/>
    <property type="project" value="UniProtKB-SubCell"/>
</dbReference>
<evidence type="ECO:0000256" key="1">
    <source>
        <dbReference type="ARBA" id="ARBA00008838"/>
    </source>
</evidence>
<evidence type="ECO:0000256" key="5">
    <source>
        <dbReference type="PIRNR" id="PIRNR017302"/>
    </source>
</evidence>
<evidence type="ECO:0000313" key="8">
    <source>
        <dbReference type="Proteomes" id="UP001214603"/>
    </source>
</evidence>
<feature type="compositionally biased region" description="Acidic residues" evidence="6">
    <location>
        <begin position="279"/>
        <end position="293"/>
    </location>
</feature>
<keyword evidence="3 5" id="KW-0690">Ribosome biogenesis</keyword>
<evidence type="ECO:0000256" key="3">
    <source>
        <dbReference type="ARBA" id="ARBA00022517"/>
    </source>
</evidence>
<feature type="region of interest" description="Disordered" evidence="6">
    <location>
        <begin position="135"/>
        <end position="334"/>
    </location>
</feature>
<protein>
    <recommendedName>
        <fullName evidence="2 5">Ribosome biogenesis protein NOP53</fullName>
    </recommendedName>
</protein>
<evidence type="ECO:0000256" key="2">
    <source>
        <dbReference type="ARBA" id="ARBA00018339"/>
    </source>
</evidence>
<dbReference type="PANTHER" id="PTHR14211">
    <property type="entry name" value="GLIOMA SUPPRESSOR CANDIDATE REGION GENE 2"/>
    <property type="match status" value="1"/>
</dbReference>
<dbReference type="InterPro" id="IPR011687">
    <property type="entry name" value="Nop53/GLTSCR2"/>
</dbReference>
<keyword evidence="4 5" id="KW-0539">Nucleus</keyword>
<comment type="similarity">
    <text evidence="1 5">Belongs to the NOP53 family.</text>
</comment>
<feature type="compositionally biased region" description="Basic residues" evidence="6">
    <location>
        <begin position="21"/>
        <end position="30"/>
    </location>
</feature>